<keyword evidence="2" id="KW-0436">Ligase</keyword>
<reference evidence="2" key="1">
    <citation type="submission" date="2022-09" db="EMBL/GenBank/DDBJ databases">
        <title>Rhodovastum sp. nov. RN2-1 isolated from soil in Seongnam, South Korea.</title>
        <authorList>
            <person name="Le N.T."/>
        </authorList>
    </citation>
    <scope>NUCLEOTIDE SEQUENCE</scope>
    <source>
        <strain evidence="2">RN2-1</strain>
    </source>
</reference>
<proteinExistence type="predicted"/>
<dbReference type="InterPro" id="IPR009097">
    <property type="entry name" value="Cyclic_Pdiesterase"/>
</dbReference>
<dbReference type="Pfam" id="PF13563">
    <property type="entry name" value="2_5_RNA_ligase2"/>
    <property type="match status" value="1"/>
</dbReference>
<dbReference type="GO" id="GO:0016874">
    <property type="term" value="F:ligase activity"/>
    <property type="evidence" value="ECO:0007669"/>
    <property type="project" value="UniProtKB-KW"/>
</dbReference>
<dbReference type="AlphaFoldDB" id="A0AA42CFL3"/>
<dbReference type="PANTHER" id="PTHR35561">
    <property type="entry name" value="RNA 2',3'-CYCLIC PHOSPHODIESTERASE"/>
    <property type="match status" value="1"/>
</dbReference>
<accession>A0AA42CFL3</accession>
<name>A0AA42CFL3_9PROT</name>
<dbReference type="RefSeq" id="WP_264716246.1">
    <property type="nucleotide sequence ID" value="NZ_JAPDNT010000034.1"/>
</dbReference>
<keyword evidence="1" id="KW-0378">Hydrolase</keyword>
<organism evidence="2 3">
    <name type="scientific">Limobrevibacterium gyesilva</name>
    <dbReference type="NCBI Taxonomy" id="2991712"/>
    <lineage>
        <taxon>Bacteria</taxon>
        <taxon>Pseudomonadati</taxon>
        <taxon>Pseudomonadota</taxon>
        <taxon>Alphaproteobacteria</taxon>
        <taxon>Acetobacterales</taxon>
        <taxon>Acetobacteraceae</taxon>
        <taxon>Limobrevibacterium</taxon>
    </lineage>
</organism>
<dbReference type="GO" id="GO:0004113">
    <property type="term" value="F:2',3'-cyclic-nucleotide 3'-phosphodiesterase activity"/>
    <property type="evidence" value="ECO:0007669"/>
    <property type="project" value="InterPro"/>
</dbReference>
<protein>
    <submittedName>
        <fullName evidence="2">2'-5' RNA ligase family protein</fullName>
    </submittedName>
</protein>
<dbReference type="Proteomes" id="UP001165679">
    <property type="component" value="Unassembled WGS sequence"/>
</dbReference>
<dbReference type="GO" id="GO:0008664">
    <property type="term" value="F:RNA 2',3'-cyclic 3'-phosphodiesterase activity"/>
    <property type="evidence" value="ECO:0007669"/>
    <property type="project" value="InterPro"/>
</dbReference>
<comment type="caution">
    <text evidence="2">The sequence shown here is derived from an EMBL/GenBank/DDBJ whole genome shotgun (WGS) entry which is preliminary data.</text>
</comment>
<dbReference type="SUPFAM" id="SSF55144">
    <property type="entry name" value="LigT-like"/>
    <property type="match status" value="1"/>
</dbReference>
<keyword evidence="3" id="KW-1185">Reference proteome</keyword>
<gene>
    <name evidence="2" type="ORF">OL599_22210</name>
</gene>
<evidence type="ECO:0000256" key="1">
    <source>
        <dbReference type="ARBA" id="ARBA00022801"/>
    </source>
</evidence>
<dbReference type="PANTHER" id="PTHR35561:SF1">
    <property type="entry name" value="RNA 2',3'-CYCLIC PHOSPHODIESTERASE"/>
    <property type="match status" value="1"/>
</dbReference>
<reference evidence="2" key="2">
    <citation type="submission" date="2022-10" db="EMBL/GenBank/DDBJ databases">
        <authorList>
            <person name="Trinh H.N."/>
        </authorList>
    </citation>
    <scope>NUCLEOTIDE SEQUENCE</scope>
    <source>
        <strain evidence="2">RN2-1</strain>
    </source>
</reference>
<sequence>MARPAQQPSFGGMFDSQPQYRLFFGLWPDALATKSLTRLMAQLCIDGTMPGRPVDADRLHLTLHHLGDFVDQIPPSLMPAAQAAASNVRMPPFEIAFDRIGGTRGQFLLRASDKLTALRDFRQALTTALIKTGLRRYVDPIFNPHVTLSYDFSDVPEMSIEPIGWIVREFFLIESLLGKHKHITRGDWPVQP</sequence>
<evidence type="ECO:0000313" key="2">
    <source>
        <dbReference type="EMBL" id="MCW3477288.1"/>
    </source>
</evidence>
<dbReference type="InterPro" id="IPR004175">
    <property type="entry name" value="RNA_CPDase"/>
</dbReference>
<dbReference type="EMBL" id="JAPDNT010000034">
    <property type="protein sequence ID" value="MCW3477288.1"/>
    <property type="molecule type" value="Genomic_DNA"/>
</dbReference>
<evidence type="ECO:0000313" key="3">
    <source>
        <dbReference type="Proteomes" id="UP001165679"/>
    </source>
</evidence>
<dbReference type="Gene3D" id="3.90.1140.10">
    <property type="entry name" value="Cyclic phosphodiesterase"/>
    <property type="match status" value="1"/>
</dbReference>